<dbReference type="SUPFAM" id="SSF47226">
    <property type="entry name" value="Histidine-containing phosphotransfer domain, HPT domain"/>
    <property type="match status" value="1"/>
</dbReference>
<feature type="transmembrane region" description="Helical" evidence="8">
    <location>
        <begin position="12"/>
        <end position="33"/>
    </location>
</feature>
<dbReference type="SMART" id="SM00388">
    <property type="entry name" value="HisKA"/>
    <property type="match status" value="1"/>
</dbReference>
<dbReference type="CDD" id="cd17546">
    <property type="entry name" value="REC_hyHK_CKI1_RcsC-like"/>
    <property type="match status" value="1"/>
</dbReference>
<dbReference type="InterPro" id="IPR036097">
    <property type="entry name" value="HisK_dim/P_sf"/>
</dbReference>
<feature type="domain" description="Histidine kinase" evidence="9">
    <location>
        <begin position="369"/>
        <end position="587"/>
    </location>
</feature>
<evidence type="ECO:0000256" key="7">
    <source>
        <dbReference type="SAM" id="MobiDB-lite"/>
    </source>
</evidence>
<dbReference type="InterPro" id="IPR036641">
    <property type="entry name" value="HPT_dom_sf"/>
</dbReference>
<keyword evidence="3 6" id="KW-0597">Phosphoprotein</keyword>
<dbReference type="PRINTS" id="PR00344">
    <property type="entry name" value="BCTRLSENSOR"/>
</dbReference>
<dbReference type="InterPro" id="IPR004358">
    <property type="entry name" value="Sig_transdc_His_kin-like_C"/>
</dbReference>
<evidence type="ECO:0000256" key="6">
    <source>
        <dbReference type="PROSITE-ProRule" id="PRU00169"/>
    </source>
</evidence>
<dbReference type="InterPro" id="IPR011006">
    <property type="entry name" value="CheY-like_superfamily"/>
</dbReference>
<dbReference type="Gene3D" id="3.40.50.2300">
    <property type="match status" value="1"/>
</dbReference>
<protein>
    <recommendedName>
        <fullName evidence="2">histidine kinase</fullName>
        <ecNumber evidence="2">2.7.13.3</ecNumber>
    </recommendedName>
</protein>
<keyword evidence="8" id="KW-0812">Transmembrane</keyword>
<comment type="catalytic activity">
    <reaction evidence="1">
        <text>ATP + protein L-histidine = ADP + protein N-phospho-L-histidine.</text>
        <dbReference type="EC" id="2.7.13.3"/>
    </reaction>
</comment>
<sequence>MPLHLPNGNVLRATVLVGLLCLISIACVAFAGYRVSTISENVEHAWEDFINESEKIDRSLLSISNLIGYGGIIHDFKNYVIRRDPKYAERLQASFTQLNDELSNLSHLVTTEEEEGYIRQVRTTFMEYQVKFELAQAHDTDTVDELDAAVRVSDENALSSLQKMFALNSQRRQEKLAELSNAQVKLDRAAYLNYAVVVVVSALSFVVVLLVQRREDSLDRAKLALRHADDLYDNSPDALVSVSTDGVIRRINGASHLLLGYSAEELVGEHIEMLVPAELREQHVGLRNAFLNAPENRWLRSARDLTAVRSDGSEIYVDISLTNTTAPDGKFIVAAIRDRTETHNLLADLRRMTDEAGKANATKSAFLASMSHEIRTPLNGILGILQLLEKDPLAQPVAEKLKIAKDSGLFLLALINQVLDFSRIEAGVFESTEEPIDLTALFDGLNSIFKPQCVSKGIDIVLAMKSDYPPLQGDLVHIQQILFNLIGNAIKFTDEGSVTICPHLSDLKDGKHLLSIDVTDTGSGIRKESQARIFERFGQTAEGKAKGGTGLGLAISHELATTLGGTLTVRSELGAGSTFTLTLPLAAGSMDDLIAQSHSSDSSISPMNILVAEDNKVNQLIIQSMLEGDGHLVTLAKDGQAAVETILGNPHTFDLVLMDIQMPKMDGIEATRTVRAAGVSETQLPIIALTANVFSDQVALYLAAGMQSVLMKPLKHANLVKALHYIASPEKAPDQVRDHSSTTEHPDHDESALDVSEFLEMMKDLPKDRIPGLISSLESGTRTVLASLRDPQRSQIEFKAAAHEMGGMMANFRFNRAAEYARDLEMHEMPMDERMELVERIGADIDTGLKQIRGIIGSDA</sequence>
<name>A0A7Y0HG46_9PROT</name>
<organism evidence="12 13">
    <name type="scientific">Pacificispira spongiicola</name>
    <dbReference type="NCBI Taxonomy" id="2729598"/>
    <lineage>
        <taxon>Bacteria</taxon>
        <taxon>Pseudomonadati</taxon>
        <taxon>Pseudomonadota</taxon>
        <taxon>Alphaproteobacteria</taxon>
        <taxon>Rhodospirillales</taxon>
        <taxon>Rhodospirillaceae</taxon>
        <taxon>Pacificispira</taxon>
    </lineage>
</organism>
<dbReference type="NCBIfam" id="TIGR00229">
    <property type="entry name" value="sensory_box"/>
    <property type="match status" value="1"/>
</dbReference>
<dbReference type="SUPFAM" id="SSF47384">
    <property type="entry name" value="Homodimeric domain of signal transducing histidine kinase"/>
    <property type="match status" value="1"/>
</dbReference>
<dbReference type="CDD" id="cd00082">
    <property type="entry name" value="HisKA"/>
    <property type="match status" value="1"/>
</dbReference>
<dbReference type="CDD" id="cd16922">
    <property type="entry name" value="HATPase_EvgS-ArcB-TorS-like"/>
    <property type="match status" value="1"/>
</dbReference>
<dbReference type="CDD" id="cd00130">
    <property type="entry name" value="PAS"/>
    <property type="match status" value="1"/>
</dbReference>
<evidence type="ECO:0000259" key="11">
    <source>
        <dbReference type="PROSITE" id="PS50112"/>
    </source>
</evidence>
<dbReference type="Gene3D" id="3.30.565.10">
    <property type="entry name" value="Histidine kinase-like ATPase, C-terminal domain"/>
    <property type="match status" value="1"/>
</dbReference>
<keyword evidence="8" id="KW-0472">Membrane</keyword>
<dbReference type="Pfam" id="PF02518">
    <property type="entry name" value="HATPase_c"/>
    <property type="match status" value="1"/>
</dbReference>
<dbReference type="GO" id="GO:0000155">
    <property type="term" value="F:phosphorelay sensor kinase activity"/>
    <property type="evidence" value="ECO:0007669"/>
    <property type="project" value="InterPro"/>
</dbReference>
<evidence type="ECO:0000313" key="13">
    <source>
        <dbReference type="Proteomes" id="UP000539372"/>
    </source>
</evidence>
<dbReference type="AlphaFoldDB" id="A0A7Y0HG46"/>
<dbReference type="PROSITE" id="PS50109">
    <property type="entry name" value="HIS_KIN"/>
    <property type="match status" value="1"/>
</dbReference>
<feature type="transmembrane region" description="Helical" evidence="8">
    <location>
        <begin position="191"/>
        <end position="211"/>
    </location>
</feature>
<evidence type="ECO:0000256" key="8">
    <source>
        <dbReference type="SAM" id="Phobius"/>
    </source>
</evidence>
<evidence type="ECO:0000256" key="5">
    <source>
        <dbReference type="ARBA" id="ARBA00022777"/>
    </source>
</evidence>
<dbReference type="EC" id="2.7.13.3" evidence="2"/>
<dbReference type="SMART" id="SM00091">
    <property type="entry name" value="PAS"/>
    <property type="match status" value="1"/>
</dbReference>
<dbReference type="Pfam" id="PF08448">
    <property type="entry name" value="PAS_4"/>
    <property type="match status" value="1"/>
</dbReference>
<dbReference type="PANTHER" id="PTHR43047">
    <property type="entry name" value="TWO-COMPONENT HISTIDINE PROTEIN KINASE"/>
    <property type="match status" value="1"/>
</dbReference>
<dbReference type="InterPro" id="IPR001789">
    <property type="entry name" value="Sig_transdc_resp-reg_receiver"/>
</dbReference>
<feature type="compositionally biased region" description="Basic and acidic residues" evidence="7">
    <location>
        <begin position="731"/>
        <end position="751"/>
    </location>
</feature>
<evidence type="ECO:0000259" key="9">
    <source>
        <dbReference type="PROSITE" id="PS50109"/>
    </source>
</evidence>
<evidence type="ECO:0000259" key="10">
    <source>
        <dbReference type="PROSITE" id="PS50110"/>
    </source>
</evidence>
<comment type="caution">
    <text evidence="12">The sequence shown here is derived from an EMBL/GenBank/DDBJ whole genome shotgun (WGS) entry which is preliminary data.</text>
</comment>
<dbReference type="InterPro" id="IPR003594">
    <property type="entry name" value="HATPase_dom"/>
</dbReference>
<keyword evidence="4" id="KW-0808">Transferase</keyword>
<dbReference type="SMART" id="SM00387">
    <property type="entry name" value="HATPase_c"/>
    <property type="match status" value="1"/>
</dbReference>
<dbReference type="SUPFAM" id="SSF55874">
    <property type="entry name" value="ATPase domain of HSP90 chaperone/DNA topoisomerase II/histidine kinase"/>
    <property type="match status" value="1"/>
</dbReference>
<dbReference type="Gene3D" id="1.10.287.130">
    <property type="match status" value="1"/>
</dbReference>
<dbReference type="InterPro" id="IPR003661">
    <property type="entry name" value="HisK_dim/P_dom"/>
</dbReference>
<evidence type="ECO:0000256" key="1">
    <source>
        <dbReference type="ARBA" id="ARBA00000085"/>
    </source>
</evidence>
<feature type="region of interest" description="Disordered" evidence="7">
    <location>
        <begin position="731"/>
        <end position="752"/>
    </location>
</feature>
<dbReference type="SMART" id="SM00448">
    <property type="entry name" value="REC"/>
    <property type="match status" value="1"/>
</dbReference>
<evidence type="ECO:0000256" key="3">
    <source>
        <dbReference type="ARBA" id="ARBA00022553"/>
    </source>
</evidence>
<evidence type="ECO:0000256" key="4">
    <source>
        <dbReference type="ARBA" id="ARBA00022679"/>
    </source>
</evidence>
<dbReference type="Proteomes" id="UP000539372">
    <property type="component" value="Unassembled WGS sequence"/>
</dbReference>
<reference evidence="12 13" key="1">
    <citation type="submission" date="2020-04" db="EMBL/GenBank/DDBJ databases">
        <title>Rhodospirillaceae bacterium KN72 isolated from deep sea.</title>
        <authorList>
            <person name="Zhang D.-C."/>
        </authorList>
    </citation>
    <scope>NUCLEOTIDE SEQUENCE [LARGE SCALE GENOMIC DNA]</scope>
    <source>
        <strain evidence="12 13">KN72</strain>
    </source>
</reference>
<dbReference type="RefSeq" id="WP_169626904.1">
    <property type="nucleotide sequence ID" value="NZ_JABBNT010000006.1"/>
</dbReference>
<dbReference type="InterPro" id="IPR013656">
    <property type="entry name" value="PAS_4"/>
</dbReference>
<feature type="domain" description="Response regulatory" evidence="10">
    <location>
        <begin position="608"/>
        <end position="727"/>
    </location>
</feature>
<dbReference type="Pfam" id="PF00512">
    <property type="entry name" value="HisKA"/>
    <property type="match status" value="1"/>
</dbReference>
<dbReference type="InterPro" id="IPR000014">
    <property type="entry name" value="PAS"/>
</dbReference>
<dbReference type="Gene3D" id="3.30.450.20">
    <property type="entry name" value="PAS domain"/>
    <property type="match status" value="1"/>
</dbReference>
<dbReference type="InterPro" id="IPR005467">
    <property type="entry name" value="His_kinase_dom"/>
</dbReference>
<accession>A0A7Y0HG46</accession>
<dbReference type="PROSITE" id="PS50112">
    <property type="entry name" value="PAS"/>
    <property type="match status" value="1"/>
</dbReference>
<dbReference type="InterPro" id="IPR036890">
    <property type="entry name" value="HATPase_C_sf"/>
</dbReference>
<dbReference type="InterPro" id="IPR035965">
    <property type="entry name" value="PAS-like_dom_sf"/>
</dbReference>
<evidence type="ECO:0000313" key="12">
    <source>
        <dbReference type="EMBL" id="NMM46506.1"/>
    </source>
</evidence>
<feature type="modified residue" description="4-aspartylphosphate" evidence="6">
    <location>
        <position position="659"/>
    </location>
</feature>
<proteinExistence type="predicted"/>
<keyword evidence="5" id="KW-0418">Kinase</keyword>
<feature type="domain" description="PAS" evidence="11">
    <location>
        <begin position="224"/>
        <end position="293"/>
    </location>
</feature>
<evidence type="ECO:0000256" key="2">
    <source>
        <dbReference type="ARBA" id="ARBA00012438"/>
    </source>
</evidence>
<dbReference type="SUPFAM" id="SSF55785">
    <property type="entry name" value="PYP-like sensor domain (PAS domain)"/>
    <property type="match status" value="1"/>
</dbReference>
<dbReference type="SUPFAM" id="SSF52172">
    <property type="entry name" value="CheY-like"/>
    <property type="match status" value="1"/>
</dbReference>
<dbReference type="Pfam" id="PF00072">
    <property type="entry name" value="Response_reg"/>
    <property type="match status" value="1"/>
</dbReference>
<dbReference type="EMBL" id="JABBNT010000006">
    <property type="protein sequence ID" value="NMM46506.1"/>
    <property type="molecule type" value="Genomic_DNA"/>
</dbReference>
<keyword evidence="13" id="KW-1185">Reference proteome</keyword>
<gene>
    <name evidence="12" type="ORF">HH303_18590</name>
</gene>
<dbReference type="PANTHER" id="PTHR43047:SF64">
    <property type="entry name" value="HISTIDINE KINASE CONTAINING CHEY-HOMOLOGOUS RECEIVER DOMAIN AND PAS DOMAIN-RELATED"/>
    <property type="match status" value="1"/>
</dbReference>
<dbReference type="PROSITE" id="PS50110">
    <property type="entry name" value="RESPONSE_REGULATORY"/>
    <property type="match status" value="1"/>
</dbReference>
<keyword evidence="8" id="KW-1133">Transmembrane helix</keyword>